<dbReference type="InterPro" id="IPR036157">
    <property type="entry name" value="dUTPase-like_sf"/>
</dbReference>
<dbReference type="EMBL" id="LR778301">
    <property type="protein sequence ID" value="CAB1368287.1"/>
    <property type="molecule type" value="Genomic_DNA"/>
</dbReference>
<keyword evidence="1" id="KW-0378">Hydrolase</keyword>
<dbReference type="AlphaFoldDB" id="A0A6S6XW40"/>
<name>A0A6S6XW40_9PROT</name>
<dbReference type="InterPro" id="IPR033704">
    <property type="entry name" value="dUTPase_trimeric"/>
</dbReference>
<sequence>MNAGTLLEGGDLQKVETASYDLRLQNKYWCQGKYHDLTDNNPTMEIPPYSFVIVTAVEQAITPRFLVGTFDIRVRLFISGVILSNGPQVDPGYRGALLCILYNPSGRKVCLTRYEHFATIQYQTTALKAKGYTAQYQDKKTFEGFVDAGTAVSPGGQIKEDLATLDVTLSKKISDFKNFWWLVMAVVVASIIAVFAILATMSYSLIDKASQATEKANDVASKADAAISRLELAGEKMSRTIEAGEAQIAKMKTVIDEMQQTRGTSENDKTKKQRSVR</sequence>
<feature type="transmembrane region" description="Helical" evidence="4">
    <location>
        <begin position="179"/>
        <end position="206"/>
    </location>
</feature>
<accession>A0A6S6XW40</accession>
<dbReference type="KEGG" id="doe:DENOEST_1122"/>
<gene>
    <name evidence="5" type="ORF">DENOEST_1122</name>
</gene>
<dbReference type="GO" id="GO:0009117">
    <property type="term" value="P:nucleotide metabolic process"/>
    <property type="evidence" value="ECO:0007669"/>
    <property type="project" value="UniProtKB-KW"/>
</dbReference>
<evidence type="ECO:0000256" key="3">
    <source>
        <dbReference type="SAM" id="MobiDB-lite"/>
    </source>
</evidence>
<keyword evidence="2" id="KW-0546">Nucleotide metabolism</keyword>
<keyword evidence="4" id="KW-1133">Transmembrane helix</keyword>
<dbReference type="CDD" id="cd07557">
    <property type="entry name" value="trimeric_dUTPase"/>
    <property type="match status" value="1"/>
</dbReference>
<keyword evidence="6" id="KW-1185">Reference proteome</keyword>
<proteinExistence type="predicted"/>
<keyword evidence="4" id="KW-0812">Transmembrane</keyword>
<organism evidence="5 6">
    <name type="scientific">Denitratisoma oestradiolicum</name>
    <dbReference type="NCBI Taxonomy" id="311182"/>
    <lineage>
        <taxon>Bacteria</taxon>
        <taxon>Pseudomonadati</taxon>
        <taxon>Pseudomonadota</taxon>
        <taxon>Betaproteobacteria</taxon>
        <taxon>Nitrosomonadales</taxon>
        <taxon>Sterolibacteriaceae</taxon>
        <taxon>Denitratisoma</taxon>
    </lineage>
</organism>
<keyword evidence="4" id="KW-0472">Membrane</keyword>
<evidence type="ECO:0008006" key="7">
    <source>
        <dbReference type="Google" id="ProtNLM"/>
    </source>
</evidence>
<dbReference type="GO" id="GO:0016787">
    <property type="term" value="F:hydrolase activity"/>
    <property type="evidence" value="ECO:0007669"/>
    <property type="project" value="UniProtKB-KW"/>
</dbReference>
<protein>
    <recommendedName>
        <fullName evidence="7">dUTPase-like domain-containing protein</fullName>
    </recommendedName>
</protein>
<evidence type="ECO:0000313" key="5">
    <source>
        <dbReference type="EMBL" id="CAB1368287.1"/>
    </source>
</evidence>
<evidence type="ECO:0000313" key="6">
    <source>
        <dbReference type="Proteomes" id="UP000515733"/>
    </source>
</evidence>
<feature type="region of interest" description="Disordered" evidence="3">
    <location>
        <begin position="257"/>
        <end position="277"/>
    </location>
</feature>
<dbReference type="SUPFAM" id="SSF51283">
    <property type="entry name" value="dUTPase-like"/>
    <property type="match status" value="1"/>
</dbReference>
<dbReference type="RefSeq" id="WP_183148209.1">
    <property type="nucleotide sequence ID" value="NZ_LR778301.1"/>
</dbReference>
<dbReference type="Gene3D" id="2.70.40.10">
    <property type="match status" value="1"/>
</dbReference>
<dbReference type="Proteomes" id="UP000515733">
    <property type="component" value="Chromosome"/>
</dbReference>
<evidence type="ECO:0000256" key="4">
    <source>
        <dbReference type="SAM" id="Phobius"/>
    </source>
</evidence>
<reference evidence="5 6" key="1">
    <citation type="submission" date="2020-03" db="EMBL/GenBank/DDBJ databases">
        <authorList>
            <consortium name="Genoscope - CEA"/>
            <person name="William W."/>
        </authorList>
    </citation>
    <scope>NUCLEOTIDE SEQUENCE [LARGE SCALE GENOMIC DNA]</scope>
    <source>
        <strain evidence="6">DSM 16959</strain>
    </source>
</reference>
<evidence type="ECO:0000256" key="1">
    <source>
        <dbReference type="ARBA" id="ARBA00022801"/>
    </source>
</evidence>
<evidence type="ECO:0000256" key="2">
    <source>
        <dbReference type="ARBA" id="ARBA00023080"/>
    </source>
</evidence>